<accession>A0AB34FS67</accession>
<evidence type="ECO:0000313" key="8">
    <source>
        <dbReference type="EMBL" id="KAJ6441693.1"/>
    </source>
</evidence>
<keyword evidence="6" id="KW-0012">Acyltransferase</keyword>
<evidence type="ECO:0000256" key="3">
    <source>
        <dbReference type="ARBA" id="ARBA00022692"/>
    </source>
</evidence>
<proteinExistence type="predicted"/>
<comment type="caution">
    <text evidence="8">The sequence shown here is derived from an EMBL/GenBank/DDBJ whole genome shotgun (WGS) entry which is preliminary data.</text>
</comment>
<dbReference type="Proteomes" id="UP001163105">
    <property type="component" value="Unassembled WGS sequence"/>
</dbReference>
<evidence type="ECO:0000256" key="7">
    <source>
        <dbReference type="SAM" id="Phobius"/>
    </source>
</evidence>
<dbReference type="InterPro" id="IPR049941">
    <property type="entry name" value="LPLAT_7/PORCN-like"/>
</dbReference>
<protein>
    <submittedName>
        <fullName evidence="8">MBOAT family protein</fullName>
    </submittedName>
</protein>
<dbReference type="PANTHER" id="PTHR13906:SF4">
    <property type="entry name" value="LYSOPHOSPHOLIPID ACYLTRANSFERASE 6"/>
    <property type="match status" value="1"/>
</dbReference>
<gene>
    <name evidence="8" type="primary">LPT1</name>
    <name evidence="8" type="ORF">O9K51_05244</name>
</gene>
<dbReference type="InterPro" id="IPR004299">
    <property type="entry name" value="MBOAT_fam"/>
</dbReference>
<keyword evidence="5 7" id="KW-0472">Membrane</keyword>
<dbReference type="GO" id="GO:0003841">
    <property type="term" value="F:1-acylglycerol-3-phosphate O-acyltransferase activity"/>
    <property type="evidence" value="ECO:0007669"/>
    <property type="project" value="TreeGrafter"/>
</dbReference>
<evidence type="ECO:0000256" key="5">
    <source>
        <dbReference type="ARBA" id="ARBA00023136"/>
    </source>
</evidence>
<keyword evidence="9" id="KW-1185">Reference proteome</keyword>
<dbReference type="EMBL" id="JAQHRD010000004">
    <property type="protein sequence ID" value="KAJ6441693.1"/>
    <property type="molecule type" value="Genomic_DNA"/>
</dbReference>
<feature type="transmembrane region" description="Helical" evidence="7">
    <location>
        <begin position="103"/>
        <end position="121"/>
    </location>
</feature>
<evidence type="ECO:0000313" key="9">
    <source>
        <dbReference type="Proteomes" id="UP001163105"/>
    </source>
</evidence>
<sequence length="594" mass="66450">MVAFTFHPIFTFHGPQANINLTLKLNPLPDSHGTSQCSRFFIGVSLLSYIVDAPSAVAHSCPAFEALSASAGAAPDELKIIFSFLLSYPLTGLLKRIPDAKPLRKNLFIVCTSIFYLVGLFDLWHGLFTLCLSATGAFCIAKFMRKSPYMPWIGFIFVMGHMSISHIHRQAVDSPSSVDITGAQMVLVMKLSAFCWNVADGQLPFDQLSDFQRDRALPHLPSALDFAAYVLFFPGLLAGPAFDYAEYRRWIDTSMFDVPADIDPTKKPPVRKKRKIPRSGTPATFKAASGLVWIGLFVALSSRFGHEQLIADSYMRHGLLHRIWIMYMVNLVTRLKYYGVWTLTEGSCILAGLGYNGVDPLTGKVSWNRLQNIDPWMVETAQNPRGYLAGWNMNTNNWLRNYVYLRVTPRGKKPGFRASMTTFVTSAVWHGFYPGYYMTFVLASLVQTAAKNFRRLVRPFFLDPVTGGPGPNKKYYDAASFVATQLTFSFATTPFLVLSFGGSMLAWSRVYFYGFAWTIASLTFFASPGKAKLRSELERRQGKASAKLVRSVSTESLTGKEPILGISKDLERDVNEAVEELRAEVEARQRKKTS</sequence>
<keyword evidence="2" id="KW-0808">Transferase</keyword>
<keyword evidence="3 7" id="KW-0812">Transmembrane</keyword>
<dbReference type="PANTHER" id="PTHR13906">
    <property type="entry name" value="PORCUPINE"/>
    <property type="match status" value="1"/>
</dbReference>
<feature type="transmembrane region" description="Helical" evidence="7">
    <location>
        <begin position="510"/>
        <end position="529"/>
    </location>
</feature>
<dbReference type="AlphaFoldDB" id="A0AB34FS67"/>
<dbReference type="GO" id="GO:0030258">
    <property type="term" value="P:lipid modification"/>
    <property type="evidence" value="ECO:0007669"/>
    <property type="project" value="TreeGrafter"/>
</dbReference>
<evidence type="ECO:0000256" key="2">
    <source>
        <dbReference type="ARBA" id="ARBA00022679"/>
    </source>
</evidence>
<dbReference type="GO" id="GO:0016020">
    <property type="term" value="C:membrane"/>
    <property type="evidence" value="ECO:0007669"/>
    <property type="project" value="UniProtKB-SubCell"/>
</dbReference>
<reference evidence="8" key="1">
    <citation type="submission" date="2023-01" db="EMBL/GenBank/DDBJ databases">
        <title>The growth and conidiation of Purpureocillium lavendulum are regulated by nitrogen source and histone H3K14 acetylation.</title>
        <authorList>
            <person name="Tang P."/>
            <person name="Han J."/>
            <person name="Zhang C."/>
            <person name="Tang P."/>
            <person name="Qi F."/>
            <person name="Zhang K."/>
            <person name="Liang L."/>
        </authorList>
    </citation>
    <scope>NUCLEOTIDE SEQUENCE</scope>
    <source>
        <strain evidence="8">YMF1.00683</strain>
    </source>
</reference>
<dbReference type="GO" id="GO:0047184">
    <property type="term" value="F:1-acylglycerophosphocholine O-acyltransferase activity"/>
    <property type="evidence" value="ECO:0007669"/>
    <property type="project" value="TreeGrafter"/>
</dbReference>
<comment type="subcellular location">
    <subcellularLocation>
        <location evidence="1">Membrane</location>
        <topology evidence="1">Multi-pass membrane protein</topology>
    </subcellularLocation>
</comment>
<dbReference type="GO" id="GO:0046474">
    <property type="term" value="P:glycerophospholipid biosynthetic process"/>
    <property type="evidence" value="ECO:0007669"/>
    <property type="project" value="TreeGrafter"/>
</dbReference>
<organism evidence="8 9">
    <name type="scientific">Purpureocillium lavendulum</name>
    <dbReference type="NCBI Taxonomy" id="1247861"/>
    <lineage>
        <taxon>Eukaryota</taxon>
        <taxon>Fungi</taxon>
        <taxon>Dikarya</taxon>
        <taxon>Ascomycota</taxon>
        <taxon>Pezizomycotina</taxon>
        <taxon>Sordariomycetes</taxon>
        <taxon>Hypocreomycetidae</taxon>
        <taxon>Hypocreales</taxon>
        <taxon>Ophiocordycipitaceae</taxon>
        <taxon>Purpureocillium</taxon>
    </lineage>
</organism>
<dbReference type="Pfam" id="PF03062">
    <property type="entry name" value="MBOAT"/>
    <property type="match status" value="1"/>
</dbReference>
<feature type="transmembrane region" description="Helical" evidence="7">
    <location>
        <begin position="478"/>
        <end position="498"/>
    </location>
</feature>
<evidence type="ECO:0000256" key="1">
    <source>
        <dbReference type="ARBA" id="ARBA00004141"/>
    </source>
</evidence>
<evidence type="ECO:0000256" key="4">
    <source>
        <dbReference type="ARBA" id="ARBA00022989"/>
    </source>
</evidence>
<name>A0AB34FS67_9HYPO</name>
<evidence type="ECO:0000256" key="6">
    <source>
        <dbReference type="ARBA" id="ARBA00023315"/>
    </source>
</evidence>
<feature type="transmembrane region" description="Helical" evidence="7">
    <location>
        <begin position="149"/>
        <end position="167"/>
    </location>
</feature>
<keyword evidence="4 7" id="KW-1133">Transmembrane helix</keyword>
<dbReference type="GO" id="GO:0005783">
    <property type="term" value="C:endoplasmic reticulum"/>
    <property type="evidence" value="ECO:0007669"/>
    <property type="project" value="TreeGrafter"/>
</dbReference>